<feature type="compositionally biased region" description="Polar residues" evidence="1">
    <location>
        <begin position="79"/>
        <end position="95"/>
    </location>
</feature>
<feature type="region of interest" description="Disordered" evidence="1">
    <location>
        <begin position="69"/>
        <end position="110"/>
    </location>
</feature>
<protein>
    <recommendedName>
        <fullName evidence="5">Prolamin-like domain-containing protein</fullName>
    </recommendedName>
</protein>
<feature type="chain" id="PRO_5040767204" description="Prolamin-like domain-containing protein" evidence="2">
    <location>
        <begin position="26"/>
        <end position="207"/>
    </location>
</feature>
<keyword evidence="2" id="KW-0732">Signal</keyword>
<feature type="signal peptide" evidence="2">
    <location>
        <begin position="1"/>
        <end position="25"/>
    </location>
</feature>
<proteinExistence type="predicted"/>
<evidence type="ECO:0000256" key="1">
    <source>
        <dbReference type="SAM" id="MobiDB-lite"/>
    </source>
</evidence>
<evidence type="ECO:0008006" key="5">
    <source>
        <dbReference type="Google" id="ProtNLM"/>
    </source>
</evidence>
<dbReference type="Proteomes" id="UP001165190">
    <property type="component" value="Unassembled WGS sequence"/>
</dbReference>
<keyword evidence="4" id="KW-1185">Reference proteome</keyword>
<evidence type="ECO:0000313" key="3">
    <source>
        <dbReference type="EMBL" id="GMJ07743.1"/>
    </source>
</evidence>
<evidence type="ECO:0000256" key="2">
    <source>
        <dbReference type="SAM" id="SignalP"/>
    </source>
</evidence>
<sequence length="207" mass="23002">MMMQGFVIILLIAVLLPSMPYLGDAQSKCDNAECFCGPCQATVRYLTRNGECIKICTCNCQSPPSPFQTNPLQAPPPATKSNPQPLQPPTVTIPNPSIKAPQAPPKTTVVAPTVSTPNPLDPLSNCEVPILAPYPVERGRHCWCTMKSYYKGCFEKISMAATTNYAFVEVDKNCCDAFWVAYKTCGIIDLRYRYFLYRLKQHCSTVY</sequence>
<organism evidence="3 4">
    <name type="scientific">Hibiscus trionum</name>
    <name type="common">Flower of an hour</name>
    <dbReference type="NCBI Taxonomy" id="183268"/>
    <lineage>
        <taxon>Eukaryota</taxon>
        <taxon>Viridiplantae</taxon>
        <taxon>Streptophyta</taxon>
        <taxon>Embryophyta</taxon>
        <taxon>Tracheophyta</taxon>
        <taxon>Spermatophyta</taxon>
        <taxon>Magnoliopsida</taxon>
        <taxon>eudicotyledons</taxon>
        <taxon>Gunneridae</taxon>
        <taxon>Pentapetalae</taxon>
        <taxon>rosids</taxon>
        <taxon>malvids</taxon>
        <taxon>Malvales</taxon>
        <taxon>Malvaceae</taxon>
        <taxon>Malvoideae</taxon>
        <taxon>Hibiscus</taxon>
    </lineage>
</organism>
<dbReference type="EMBL" id="BSYR01000048">
    <property type="protein sequence ID" value="GMJ07743.1"/>
    <property type="molecule type" value="Genomic_DNA"/>
</dbReference>
<comment type="caution">
    <text evidence="3">The sequence shown here is derived from an EMBL/GenBank/DDBJ whole genome shotgun (WGS) entry which is preliminary data.</text>
</comment>
<reference evidence="3" key="1">
    <citation type="submission" date="2023-05" db="EMBL/GenBank/DDBJ databases">
        <title>Genome and transcriptome analyses reveal genes involved in the formation of fine ridges on petal epidermal cells in Hibiscus trionum.</title>
        <authorList>
            <person name="Koshimizu S."/>
            <person name="Masuda S."/>
            <person name="Ishii T."/>
            <person name="Shirasu K."/>
            <person name="Hoshino A."/>
            <person name="Arita M."/>
        </authorList>
    </citation>
    <scope>NUCLEOTIDE SEQUENCE</scope>
    <source>
        <strain evidence="3">Hamamatsu line</strain>
    </source>
</reference>
<gene>
    <name evidence="3" type="ORF">HRI_004443500</name>
</gene>
<accession>A0A9W7J414</accession>
<name>A0A9W7J414_HIBTR</name>
<evidence type="ECO:0000313" key="4">
    <source>
        <dbReference type="Proteomes" id="UP001165190"/>
    </source>
</evidence>
<dbReference type="AlphaFoldDB" id="A0A9W7J414"/>